<keyword evidence="2" id="KW-1185">Reference proteome</keyword>
<dbReference type="RefSeq" id="WP_027956109.1">
    <property type="nucleotide sequence ID" value="NZ_JAEKJY010000003.1"/>
</dbReference>
<sequence length="65" mass="7496">MKMILIAAGTAAQLAAYALILFVSIWTGIAFLLISYAAFTLVIIKLWKEAQEEKKEEHWNDYRDY</sequence>
<dbReference type="EMBL" id="JAEKJY010000003">
    <property type="protein sequence ID" value="MBN8236028.1"/>
    <property type="molecule type" value="Genomic_DNA"/>
</dbReference>
<proteinExistence type="predicted"/>
<name>A0ABS3DXI2_9BACI</name>
<protein>
    <submittedName>
        <fullName evidence="1">Uncharacterized protein</fullName>
    </submittedName>
</protein>
<comment type="caution">
    <text evidence="1">The sequence shown here is derived from an EMBL/GenBank/DDBJ whole genome shotgun (WGS) entry which is preliminary data.</text>
</comment>
<gene>
    <name evidence="1" type="ORF">JF544_12250</name>
</gene>
<accession>A0ABS3DXI2</accession>
<dbReference type="Proteomes" id="UP000663970">
    <property type="component" value="Unassembled WGS sequence"/>
</dbReference>
<evidence type="ECO:0000313" key="2">
    <source>
        <dbReference type="Proteomes" id="UP000663970"/>
    </source>
</evidence>
<evidence type="ECO:0000313" key="1">
    <source>
        <dbReference type="EMBL" id="MBN8236028.1"/>
    </source>
</evidence>
<organism evidence="1 2">
    <name type="scientific">Halobacillus kuroshimensis</name>
    <dbReference type="NCBI Taxonomy" id="302481"/>
    <lineage>
        <taxon>Bacteria</taxon>
        <taxon>Bacillati</taxon>
        <taxon>Bacillota</taxon>
        <taxon>Bacilli</taxon>
        <taxon>Bacillales</taxon>
        <taxon>Bacillaceae</taxon>
        <taxon>Halobacillus</taxon>
    </lineage>
</organism>
<reference evidence="1 2" key="1">
    <citation type="submission" date="2020-12" db="EMBL/GenBank/DDBJ databases">
        <title>Oil enriched cultivation method for isolating marine PHA-producing bacteria.</title>
        <authorList>
            <person name="Zheng W."/>
            <person name="Yu S."/>
            <person name="Huang Y."/>
        </authorList>
    </citation>
    <scope>NUCLEOTIDE SEQUENCE [LARGE SCALE GENOMIC DNA]</scope>
    <source>
        <strain evidence="1 2">SY-2-6</strain>
    </source>
</reference>